<organism evidence="1 3">
    <name type="scientific">Bombus vosnesenskii</name>
    <dbReference type="NCBI Taxonomy" id="207650"/>
    <lineage>
        <taxon>Eukaryota</taxon>
        <taxon>Metazoa</taxon>
        <taxon>Ecdysozoa</taxon>
        <taxon>Arthropoda</taxon>
        <taxon>Hexapoda</taxon>
        <taxon>Insecta</taxon>
        <taxon>Pterygota</taxon>
        <taxon>Neoptera</taxon>
        <taxon>Endopterygota</taxon>
        <taxon>Hymenoptera</taxon>
        <taxon>Apocrita</taxon>
        <taxon>Aculeata</taxon>
        <taxon>Apoidea</taxon>
        <taxon>Anthophila</taxon>
        <taxon>Apidae</taxon>
        <taxon>Bombus</taxon>
        <taxon>Pyrobombus</taxon>
    </lineage>
</organism>
<sequence>MVACVYRWFNVNSSTLSMLHHLPRAFPQHHLIVRYALNTYYGCLQSSYICAHKGFRYLCCSTNSAMLPHWLSYMVFRKQRSITYFARKPSRVMITGSQGFRYLYYSTNGVALPFNLSTI</sequence>
<name>A0A6J3L2P3_9HYME</name>
<protein>
    <submittedName>
        <fullName evidence="2 3">Uncharacterized protein LOC117238608</fullName>
    </submittedName>
</protein>
<reference evidence="2 3" key="1">
    <citation type="submission" date="2025-04" db="UniProtKB">
        <authorList>
            <consortium name="RefSeq"/>
        </authorList>
    </citation>
    <scope>IDENTIFICATION</scope>
    <source>
        <tissue evidence="2 3">Muscle</tissue>
    </source>
</reference>
<evidence type="ECO:0000313" key="1">
    <source>
        <dbReference type="Proteomes" id="UP000504631"/>
    </source>
</evidence>
<dbReference type="RefSeq" id="XP_033359525.1">
    <property type="nucleotide sequence ID" value="XM_033503634.1"/>
</dbReference>
<dbReference type="AlphaFoldDB" id="A0A6J3L2P3"/>
<dbReference type="KEGG" id="bvk:117238608"/>
<dbReference type="RefSeq" id="XP_033359524.1">
    <property type="nucleotide sequence ID" value="XM_033503633.1"/>
</dbReference>
<keyword evidence="1" id="KW-1185">Reference proteome</keyword>
<gene>
    <name evidence="2 3" type="primary">LOC117238608</name>
</gene>
<evidence type="ECO:0000313" key="2">
    <source>
        <dbReference type="RefSeq" id="XP_033359524.1"/>
    </source>
</evidence>
<dbReference type="Proteomes" id="UP000504631">
    <property type="component" value="Unplaced"/>
</dbReference>
<dbReference type="GeneID" id="117238608"/>
<evidence type="ECO:0000313" key="3">
    <source>
        <dbReference type="RefSeq" id="XP_033359525.1"/>
    </source>
</evidence>
<proteinExistence type="predicted"/>
<accession>A0A6J3L2P3</accession>